<gene>
    <name evidence="2" type="ORF">METZ01_LOCUS505398</name>
</gene>
<name>A0A383E7I3_9ZZZZ</name>
<dbReference type="AlphaFoldDB" id="A0A383E7I3"/>
<dbReference type="Gene3D" id="3.90.550.10">
    <property type="entry name" value="Spore Coat Polysaccharide Biosynthesis Protein SpsA, Chain A"/>
    <property type="match status" value="1"/>
</dbReference>
<evidence type="ECO:0000313" key="2">
    <source>
        <dbReference type="EMBL" id="SVE52544.1"/>
    </source>
</evidence>
<dbReference type="PANTHER" id="PTHR48090">
    <property type="entry name" value="UNDECAPRENYL-PHOSPHATE 4-DEOXY-4-FORMAMIDO-L-ARABINOSE TRANSFERASE-RELATED"/>
    <property type="match status" value="1"/>
</dbReference>
<organism evidence="2">
    <name type="scientific">marine metagenome</name>
    <dbReference type="NCBI Taxonomy" id="408172"/>
    <lineage>
        <taxon>unclassified sequences</taxon>
        <taxon>metagenomes</taxon>
        <taxon>ecological metagenomes</taxon>
    </lineage>
</organism>
<proteinExistence type="predicted"/>
<dbReference type="EMBL" id="UINC01223373">
    <property type="protein sequence ID" value="SVE52544.1"/>
    <property type="molecule type" value="Genomic_DNA"/>
</dbReference>
<evidence type="ECO:0000259" key="1">
    <source>
        <dbReference type="Pfam" id="PF00535"/>
    </source>
</evidence>
<sequence>MLLDFCYMTTISMVIPTINEIDGMKIIMPQIKKEWVDEILIIDGGSTDGTVEEAKKQGYSVIHQKSKGLGDAYKLGIEAAKSDYILFFSPDGNHIPQDIPRMIEKINQGYDLVQINRFGKTSNSEDPGPITGFGNRMFTFLVNVFFGGRLGDTLDGFKIIKKEVLLDLKI</sequence>
<dbReference type="InterPro" id="IPR050256">
    <property type="entry name" value="Glycosyltransferase_2"/>
</dbReference>
<feature type="domain" description="Glycosyltransferase 2-like" evidence="1">
    <location>
        <begin position="12"/>
        <end position="165"/>
    </location>
</feature>
<feature type="non-terminal residue" evidence="2">
    <location>
        <position position="170"/>
    </location>
</feature>
<dbReference type="CDD" id="cd04179">
    <property type="entry name" value="DPM_DPG-synthase_like"/>
    <property type="match status" value="1"/>
</dbReference>
<dbReference type="SUPFAM" id="SSF53448">
    <property type="entry name" value="Nucleotide-diphospho-sugar transferases"/>
    <property type="match status" value="1"/>
</dbReference>
<dbReference type="InterPro" id="IPR001173">
    <property type="entry name" value="Glyco_trans_2-like"/>
</dbReference>
<accession>A0A383E7I3</accession>
<dbReference type="Pfam" id="PF00535">
    <property type="entry name" value="Glycos_transf_2"/>
    <property type="match status" value="1"/>
</dbReference>
<protein>
    <recommendedName>
        <fullName evidence="1">Glycosyltransferase 2-like domain-containing protein</fullName>
    </recommendedName>
</protein>
<dbReference type="PANTHER" id="PTHR48090:SF7">
    <property type="entry name" value="RFBJ PROTEIN"/>
    <property type="match status" value="1"/>
</dbReference>
<reference evidence="2" key="1">
    <citation type="submission" date="2018-05" db="EMBL/GenBank/DDBJ databases">
        <authorList>
            <person name="Lanie J.A."/>
            <person name="Ng W.-L."/>
            <person name="Kazmierczak K.M."/>
            <person name="Andrzejewski T.M."/>
            <person name="Davidsen T.M."/>
            <person name="Wayne K.J."/>
            <person name="Tettelin H."/>
            <person name="Glass J.I."/>
            <person name="Rusch D."/>
            <person name="Podicherti R."/>
            <person name="Tsui H.-C.T."/>
            <person name="Winkler M.E."/>
        </authorList>
    </citation>
    <scope>NUCLEOTIDE SEQUENCE</scope>
</reference>
<dbReference type="InterPro" id="IPR029044">
    <property type="entry name" value="Nucleotide-diphossugar_trans"/>
</dbReference>